<dbReference type="Proteomes" id="UP000198893">
    <property type="component" value="Unassembled WGS sequence"/>
</dbReference>
<dbReference type="Gene3D" id="3.40.50.150">
    <property type="entry name" value="Vaccinia Virus protein VP39"/>
    <property type="match status" value="1"/>
</dbReference>
<dbReference type="GO" id="GO:0008757">
    <property type="term" value="F:S-adenosylmethionine-dependent methyltransferase activity"/>
    <property type="evidence" value="ECO:0007669"/>
    <property type="project" value="InterPro"/>
</dbReference>
<dbReference type="OrthoDB" id="9816072at2"/>
<dbReference type="InterPro" id="IPR002052">
    <property type="entry name" value="DNA_methylase_N6_adenine_CS"/>
</dbReference>
<evidence type="ECO:0000256" key="4">
    <source>
        <dbReference type="ARBA" id="ARBA00022679"/>
    </source>
</evidence>
<keyword evidence="1" id="KW-0963">Cytoplasm</keyword>
<evidence type="ECO:0000259" key="6">
    <source>
        <dbReference type="Pfam" id="PF05175"/>
    </source>
</evidence>
<accession>A0A1H8V5U3</accession>
<dbReference type="AlphaFoldDB" id="A0A1H8V5U3"/>
<proteinExistence type="predicted"/>
<dbReference type="EMBL" id="FODS01000025">
    <property type="protein sequence ID" value="SEP10850.1"/>
    <property type="molecule type" value="Genomic_DNA"/>
</dbReference>
<protein>
    <submittedName>
        <fullName evidence="7">16S rRNA (Guanine1207-N2)-methyltransferase</fullName>
    </submittedName>
</protein>
<evidence type="ECO:0000256" key="5">
    <source>
        <dbReference type="ARBA" id="ARBA00022691"/>
    </source>
</evidence>
<dbReference type="RefSeq" id="WP_093120014.1">
    <property type="nucleotide sequence ID" value="NZ_FODS01000025.1"/>
</dbReference>
<dbReference type="InterPro" id="IPR029063">
    <property type="entry name" value="SAM-dependent_MTases_sf"/>
</dbReference>
<evidence type="ECO:0000313" key="7">
    <source>
        <dbReference type="EMBL" id="SEP10850.1"/>
    </source>
</evidence>
<dbReference type="PANTHER" id="PTHR47816">
    <property type="entry name" value="RIBOSOMAL RNA SMALL SUBUNIT METHYLTRANSFERASE C"/>
    <property type="match status" value="1"/>
</dbReference>
<feature type="domain" description="Methyltransferase small" evidence="6">
    <location>
        <begin position="158"/>
        <end position="319"/>
    </location>
</feature>
<dbReference type="SUPFAM" id="SSF53335">
    <property type="entry name" value="S-adenosyl-L-methionine-dependent methyltransferases"/>
    <property type="match status" value="1"/>
</dbReference>
<dbReference type="InterPro" id="IPR007848">
    <property type="entry name" value="Small_mtfrase_dom"/>
</dbReference>
<dbReference type="PANTHER" id="PTHR47816:SF4">
    <property type="entry name" value="RIBOSOMAL RNA SMALL SUBUNIT METHYLTRANSFERASE C"/>
    <property type="match status" value="1"/>
</dbReference>
<evidence type="ECO:0000256" key="1">
    <source>
        <dbReference type="ARBA" id="ARBA00022490"/>
    </source>
</evidence>
<reference evidence="7 8" key="1">
    <citation type="submission" date="2016-10" db="EMBL/GenBank/DDBJ databases">
        <authorList>
            <person name="de Groot N.N."/>
        </authorList>
    </citation>
    <scope>NUCLEOTIDE SEQUENCE [LARGE SCALE GENOMIC DNA]</scope>
    <source>
        <strain evidence="7 8">DSM 27842</strain>
    </source>
</reference>
<name>A0A1H8V5U3_9RHOB</name>
<dbReference type="GO" id="GO:0003676">
    <property type="term" value="F:nucleic acid binding"/>
    <property type="evidence" value="ECO:0007669"/>
    <property type="project" value="InterPro"/>
</dbReference>
<dbReference type="Pfam" id="PF05175">
    <property type="entry name" value="MTS"/>
    <property type="match status" value="1"/>
</dbReference>
<gene>
    <name evidence="7" type="ORF">SAMN04490248_12547</name>
</gene>
<evidence type="ECO:0000256" key="3">
    <source>
        <dbReference type="ARBA" id="ARBA00022603"/>
    </source>
</evidence>
<keyword evidence="2" id="KW-0698">rRNA processing</keyword>
<sequence length="329" mass="34973">MSEPRLSLALKDGTLHLPDTGRIAVIGPRADQDLSALPQGRVQVITPIKPDFDVFFDAGYDCAVSADGGGPYAVALVCLPRVKVLAHARIAQAAALAPLVIVDGQKTDGADSLLRDCRKRAEVGGVLSKAHGKLFWFQGGDFADWAAPGPARGAHGYVTAPGVFSADGPDPASVALAAALPAKLGRKVADLGAGWGFLSAAVLERSGVEILHLVEADHTALECARQNVTDARARFHWADATRWRPEERLDTVVMNPPFHSGRSADPELGRAFIAAAAQMLTPSGALWLVANRHLPYEAALRAAFERVEEVAGDTRFKILHGERPSRPAR</sequence>
<dbReference type="CDD" id="cd02440">
    <property type="entry name" value="AdoMet_MTases"/>
    <property type="match status" value="1"/>
</dbReference>
<dbReference type="STRING" id="569882.SAMN04490248_12547"/>
<dbReference type="GO" id="GO:0006364">
    <property type="term" value="P:rRNA processing"/>
    <property type="evidence" value="ECO:0007669"/>
    <property type="project" value="UniProtKB-KW"/>
</dbReference>
<dbReference type="GO" id="GO:0032259">
    <property type="term" value="P:methylation"/>
    <property type="evidence" value="ECO:0007669"/>
    <property type="project" value="UniProtKB-KW"/>
</dbReference>
<keyword evidence="3 7" id="KW-0489">Methyltransferase</keyword>
<dbReference type="GO" id="GO:0008170">
    <property type="term" value="F:N-methyltransferase activity"/>
    <property type="evidence" value="ECO:0007669"/>
    <property type="project" value="UniProtKB-ARBA"/>
</dbReference>
<dbReference type="PROSITE" id="PS00092">
    <property type="entry name" value="N6_MTASE"/>
    <property type="match status" value="1"/>
</dbReference>
<organism evidence="7 8">
    <name type="scientific">Salinihabitans flavidus</name>
    <dbReference type="NCBI Taxonomy" id="569882"/>
    <lineage>
        <taxon>Bacteria</taxon>
        <taxon>Pseudomonadati</taxon>
        <taxon>Pseudomonadota</taxon>
        <taxon>Alphaproteobacteria</taxon>
        <taxon>Rhodobacterales</taxon>
        <taxon>Roseobacteraceae</taxon>
        <taxon>Salinihabitans</taxon>
    </lineage>
</organism>
<keyword evidence="4 7" id="KW-0808">Transferase</keyword>
<keyword evidence="5" id="KW-0949">S-adenosyl-L-methionine</keyword>
<evidence type="ECO:0000313" key="8">
    <source>
        <dbReference type="Proteomes" id="UP000198893"/>
    </source>
</evidence>
<evidence type="ECO:0000256" key="2">
    <source>
        <dbReference type="ARBA" id="ARBA00022552"/>
    </source>
</evidence>
<keyword evidence="8" id="KW-1185">Reference proteome</keyword>
<dbReference type="InterPro" id="IPR046977">
    <property type="entry name" value="RsmC/RlmG"/>
</dbReference>